<feature type="region of interest" description="Disordered" evidence="6">
    <location>
        <begin position="335"/>
        <end position="360"/>
    </location>
</feature>
<feature type="region of interest" description="Disordered" evidence="6">
    <location>
        <begin position="1"/>
        <end position="109"/>
    </location>
</feature>
<dbReference type="Pfam" id="PF00642">
    <property type="entry name" value="zf-CCCH"/>
    <property type="match status" value="1"/>
</dbReference>
<dbReference type="PANTHER" id="PTHR11224">
    <property type="entry name" value="MAKORIN-RELATED"/>
    <property type="match status" value="1"/>
</dbReference>
<proteinExistence type="predicted"/>
<feature type="compositionally biased region" description="Polar residues" evidence="6">
    <location>
        <begin position="445"/>
        <end position="456"/>
    </location>
</feature>
<dbReference type="InterPro" id="IPR041367">
    <property type="entry name" value="Znf-CCCH_4"/>
</dbReference>
<evidence type="ECO:0000313" key="8">
    <source>
        <dbReference type="EMBL" id="CAF9917709.1"/>
    </source>
</evidence>
<evidence type="ECO:0000256" key="5">
    <source>
        <dbReference type="PROSITE-ProRule" id="PRU00723"/>
    </source>
</evidence>
<feature type="region of interest" description="Disordered" evidence="6">
    <location>
        <begin position="417"/>
        <end position="456"/>
    </location>
</feature>
<evidence type="ECO:0000256" key="2">
    <source>
        <dbReference type="ARBA" id="ARBA00022737"/>
    </source>
</evidence>
<dbReference type="InterPro" id="IPR000571">
    <property type="entry name" value="Znf_CCCH"/>
</dbReference>
<keyword evidence="9" id="KW-1185">Reference proteome</keyword>
<dbReference type="PROSITE" id="PS50103">
    <property type="entry name" value="ZF_C3H1"/>
    <property type="match status" value="2"/>
</dbReference>
<feature type="compositionally biased region" description="Low complexity" evidence="6">
    <location>
        <begin position="1"/>
        <end position="12"/>
    </location>
</feature>
<reference evidence="8" key="1">
    <citation type="submission" date="2021-03" db="EMBL/GenBank/DDBJ databases">
        <authorList>
            <person name="Tagirdzhanova G."/>
        </authorList>
    </citation>
    <scope>NUCLEOTIDE SEQUENCE</scope>
</reference>
<accession>A0A8H3IL69</accession>
<dbReference type="InterPro" id="IPR036855">
    <property type="entry name" value="Znf_CCCH_sf"/>
</dbReference>
<evidence type="ECO:0000259" key="7">
    <source>
        <dbReference type="PROSITE" id="PS50103"/>
    </source>
</evidence>
<feature type="compositionally biased region" description="Basic and acidic residues" evidence="6">
    <location>
        <begin position="417"/>
        <end position="432"/>
    </location>
</feature>
<dbReference type="PANTHER" id="PTHR11224:SF10">
    <property type="entry name" value="IP09428P-RELATED"/>
    <property type="match status" value="1"/>
</dbReference>
<evidence type="ECO:0000313" key="9">
    <source>
        <dbReference type="Proteomes" id="UP000664521"/>
    </source>
</evidence>
<dbReference type="Gene3D" id="4.10.1000.10">
    <property type="entry name" value="Zinc finger, CCCH-type"/>
    <property type="match status" value="1"/>
</dbReference>
<feature type="compositionally biased region" description="Polar residues" evidence="6">
    <location>
        <begin position="557"/>
        <end position="576"/>
    </location>
</feature>
<keyword evidence="3 5" id="KW-0863">Zinc-finger</keyword>
<sequence>MATFLPPSQASHPDPPPDQAMFASHGPPRGPNSTFRSQHRGSGDYRSNGAQAFADALPTPVVPQPQMSNGAPRHRSTISGPTFDGPRSPPNTKSNHHPESLLGLNPANQPFADTSHVPCKFFRSGQCQAGKACPFSHSTDISTVDTPCKYFAKGNCKFGAKCALAHILPNGRRVNRPYGATGGQLNLGGRVDPQTYHHQNDSALAHSLLAQQANGGIPTFGHPYPQLIENDYGPPANVHRPYEIPTVETGYASHSGSAYGSPREDNRLPLSPVAHLSALDAPMPASFDSQGISYMARHGPVAASVPSKFGIESPPSSLPRKAVLPSDTVRNVSESAYGRDARSRASNMGSSPLGSGDEGLGQRIMHSQRVAKAKMLSASLPRVRANDEWDDQFLFGGEEDFLPTSLHELLTPQEKMRRLSRTDHDAGSHRENLSGIGSPAEASSKFGSPNGASPSRYNALFARQKREEEGNNMLTSAFGHVGSPLRNHSLQPGTSPGLRATSNPAISGDVSPHFASPPRHSSMSALSQQLSHTRLASRTDNPSNEPTNGLHPGSALHHNQSNGRLDRVVSSSSIGTSRIDEEQGDCVFRMEEEEENHNKRLSSGWHSHSSGGRTSPRPGAIGGGRQSEQKRGKTGEGYWP</sequence>
<evidence type="ECO:0000256" key="3">
    <source>
        <dbReference type="ARBA" id="ARBA00022771"/>
    </source>
</evidence>
<dbReference type="OrthoDB" id="411372at2759"/>
<dbReference type="GO" id="GO:0061630">
    <property type="term" value="F:ubiquitin protein ligase activity"/>
    <property type="evidence" value="ECO:0007669"/>
    <property type="project" value="InterPro"/>
</dbReference>
<keyword evidence="1 5" id="KW-0479">Metal-binding</keyword>
<feature type="domain" description="C3H1-type" evidence="7">
    <location>
        <begin position="142"/>
        <end position="169"/>
    </location>
</feature>
<evidence type="ECO:0000256" key="1">
    <source>
        <dbReference type="ARBA" id="ARBA00022723"/>
    </source>
</evidence>
<feature type="compositionally biased region" description="Polar residues" evidence="6">
    <location>
        <begin position="519"/>
        <end position="547"/>
    </location>
</feature>
<comment type="caution">
    <text evidence="8">The sequence shown here is derived from an EMBL/GenBank/DDBJ whole genome shotgun (WGS) entry which is preliminary data.</text>
</comment>
<feature type="region of interest" description="Disordered" evidence="6">
    <location>
        <begin position="475"/>
        <end position="640"/>
    </location>
</feature>
<dbReference type="Pfam" id="PF18044">
    <property type="entry name" value="zf-CCCH_4"/>
    <property type="match status" value="1"/>
</dbReference>
<dbReference type="SUPFAM" id="SSF90229">
    <property type="entry name" value="CCCH zinc finger"/>
    <property type="match status" value="1"/>
</dbReference>
<name>A0A8H3IL69_9LECA</name>
<dbReference type="Proteomes" id="UP000664521">
    <property type="component" value="Unassembled WGS sequence"/>
</dbReference>
<feature type="compositionally biased region" description="Polar residues" evidence="6">
    <location>
        <begin position="344"/>
        <end position="353"/>
    </location>
</feature>
<dbReference type="InterPro" id="IPR045072">
    <property type="entry name" value="MKRN-like"/>
</dbReference>
<keyword evidence="2" id="KW-0677">Repeat</keyword>
<feature type="compositionally biased region" description="Low complexity" evidence="6">
    <location>
        <begin position="602"/>
        <end position="612"/>
    </location>
</feature>
<gene>
    <name evidence="8" type="ORF">HETSPECPRED_003569</name>
</gene>
<dbReference type="GO" id="GO:0000209">
    <property type="term" value="P:protein polyubiquitination"/>
    <property type="evidence" value="ECO:0007669"/>
    <property type="project" value="InterPro"/>
</dbReference>
<dbReference type="AlphaFoldDB" id="A0A8H3IL69"/>
<feature type="domain" description="C3H1-type" evidence="7">
    <location>
        <begin position="113"/>
        <end position="140"/>
    </location>
</feature>
<organism evidence="8 9">
    <name type="scientific">Heterodermia speciosa</name>
    <dbReference type="NCBI Taxonomy" id="116794"/>
    <lineage>
        <taxon>Eukaryota</taxon>
        <taxon>Fungi</taxon>
        <taxon>Dikarya</taxon>
        <taxon>Ascomycota</taxon>
        <taxon>Pezizomycotina</taxon>
        <taxon>Lecanoromycetes</taxon>
        <taxon>OSLEUM clade</taxon>
        <taxon>Lecanoromycetidae</taxon>
        <taxon>Caliciales</taxon>
        <taxon>Physciaceae</taxon>
        <taxon>Heterodermia</taxon>
    </lineage>
</organism>
<keyword evidence="4 5" id="KW-0862">Zinc</keyword>
<feature type="zinc finger region" description="C3H1-type" evidence="5">
    <location>
        <begin position="142"/>
        <end position="169"/>
    </location>
</feature>
<feature type="zinc finger region" description="C3H1-type" evidence="5">
    <location>
        <begin position="113"/>
        <end position="140"/>
    </location>
</feature>
<dbReference type="SMART" id="SM00356">
    <property type="entry name" value="ZnF_C3H1"/>
    <property type="match status" value="2"/>
</dbReference>
<feature type="compositionally biased region" description="Polar residues" evidence="6">
    <location>
        <begin position="486"/>
        <end position="505"/>
    </location>
</feature>
<evidence type="ECO:0000256" key="6">
    <source>
        <dbReference type="SAM" id="MobiDB-lite"/>
    </source>
</evidence>
<protein>
    <recommendedName>
        <fullName evidence="7">C3H1-type domain-containing protein</fullName>
    </recommendedName>
</protein>
<dbReference type="EMBL" id="CAJPDS010000020">
    <property type="protein sequence ID" value="CAF9917709.1"/>
    <property type="molecule type" value="Genomic_DNA"/>
</dbReference>
<evidence type="ECO:0000256" key="4">
    <source>
        <dbReference type="ARBA" id="ARBA00022833"/>
    </source>
</evidence>
<dbReference type="GO" id="GO:0008270">
    <property type="term" value="F:zinc ion binding"/>
    <property type="evidence" value="ECO:0007669"/>
    <property type="project" value="UniProtKB-KW"/>
</dbReference>